<organism evidence="1 2">
    <name type="scientific">Phyllostomus discolor</name>
    <name type="common">pale spear-nosed bat</name>
    <dbReference type="NCBI Taxonomy" id="89673"/>
    <lineage>
        <taxon>Eukaryota</taxon>
        <taxon>Metazoa</taxon>
        <taxon>Chordata</taxon>
        <taxon>Craniata</taxon>
        <taxon>Vertebrata</taxon>
        <taxon>Euteleostomi</taxon>
        <taxon>Mammalia</taxon>
        <taxon>Eutheria</taxon>
        <taxon>Laurasiatheria</taxon>
        <taxon>Chiroptera</taxon>
        <taxon>Yangochiroptera</taxon>
        <taxon>Phyllostomidae</taxon>
        <taxon>Phyllostominae</taxon>
        <taxon>Phyllostomus</taxon>
    </lineage>
</organism>
<dbReference type="Proteomes" id="UP000664940">
    <property type="component" value="Unassembled WGS sequence"/>
</dbReference>
<dbReference type="AlphaFoldDB" id="A0A834A418"/>
<comment type="caution">
    <text evidence="1">The sequence shown here is derived from an EMBL/GenBank/DDBJ whole genome shotgun (WGS) entry which is preliminary data.</text>
</comment>
<evidence type="ECO:0000313" key="1">
    <source>
        <dbReference type="EMBL" id="KAF6104408.1"/>
    </source>
</evidence>
<gene>
    <name evidence="1" type="ORF">HJG60_011344</name>
</gene>
<dbReference type="EMBL" id="JABVXQ010000006">
    <property type="protein sequence ID" value="KAF6104408.1"/>
    <property type="molecule type" value="Genomic_DNA"/>
</dbReference>
<reference evidence="1 2" key="1">
    <citation type="journal article" date="2020" name="Nature">
        <title>Six reference-quality genomes reveal evolution of bat adaptations.</title>
        <authorList>
            <person name="Jebb D."/>
            <person name="Huang Z."/>
            <person name="Pippel M."/>
            <person name="Hughes G.M."/>
            <person name="Lavrichenko K."/>
            <person name="Devanna P."/>
            <person name="Winkler S."/>
            <person name="Jermiin L.S."/>
            <person name="Skirmuntt E.C."/>
            <person name="Katzourakis A."/>
            <person name="Burkitt-Gray L."/>
            <person name="Ray D.A."/>
            <person name="Sullivan K.A.M."/>
            <person name="Roscito J.G."/>
            <person name="Kirilenko B.M."/>
            <person name="Davalos L.M."/>
            <person name="Corthals A.P."/>
            <person name="Power M.L."/>
            <person name="Jones G."/>
            <person name="Ransome R.D."/>
            <person name="Dechmann D.K.N."/>
            <person name="Locatelli A.G."/>
            <person name="Puechmaille S.J."/>
            <person name="Fedrigo O."/>
            <person name="Jarvis E.D."/>
            <person name="Hiller M."/>
            <person name="Vernes S.C."/>
            <person name="Myers E.W."/>
            <person name="Teeling E.C."/>
        </authorList>
    </citation>
    <scope>NUCLEOTIDE SEQUENCE [LARGE SCALE GENOMIC DNA]</scope>
    <source>
        <strain evidence="1">Bat1K_MPI-CBG_1</strain>
    </source>
</reference>
<protein>
    <submittedName>
        <fullName evidence="1">Uncharacterized protein</fullName>
    </submittedName>
</protein>
<proteinExistence type="predicted"/>
<evidence type="ECO:0000313" key="2">
    <source>
        <dbReference type="Proteomes" id="UP000664940"/>
    </source>
</evidence>
<sequence>MALTHTDTHTPRVTQSIAFKTPSLSLKKSKECLELVCWSQKGLTHSKKESLALMEKPELIVKHNCCAIMCSMCEAMITPLISQTREDLDSVSVFKFPCTLCPYPAKTPLWIYIHLHKMQANTQAQLLEIWLEFLKEIQSFGSSCRLKKKKRQVT</sequence>
<name>A0A834A418_9CHIR</name>
<accession>A0A834A418</accession>